<evidence type="ECO:0000256" key="2">
    <source>
        <dbReference type="ARBA" id="ARBA00022448"/>
    </source>
</evidence>
<dbReference type="CDD" id="cd06503">
    <property type="entry name" value="ATP-synt_Fo_b"/>
    <property type="match status" value="1"/>
</dbReference>
<dbReference type="PANTHER" id="PTHR33445">
    <property type="entry name" value="ATP SYNTHASE SUBUNIT B', CHLOROPLASTIC"/>
    <property type="match status" value="1"/>
</dbReference>
<dbReference type="PANTHER" id="PTHR33445:SF1">
    <property type="entry name" value="ATP SYNTHASE SUBUNIT B"/>
    <property type="match status" value="1"/>
</dbReference>
<dbReference type="Pfam" id="PF00430">
    <property type="entry name" value="ATP-synt_B"/>
    <property type="match status" value="1"/>
</dbReference>
<keyword evidence="5 12" id="KW-0375">Hydrogen ion transport</keyword>
<evidence type="ECO:0000256" key="10">
    <source>
        <dbReference type="ARBA" id="ARBA00025198"/>
    </source>
</evidence>
<comment type="subcellular location">
    <subcellularLocation>
        <location evidence="12">Cell membrane</location>
        <topology evidence="12">Single-pass membrane protein</topology>
    </subcellularLocation>
    <subcellularLocation>
        <location evidence="11">Endomembrane system</location>
        <topology evidence="11">Single-pass membrane protein</topology>
    </subcellularLocation>
</comment>
<gene>
    <name evidence="12" type="primary">atpF</name>
    <name evidence="14" type="ORF">HH308_27490</name>
</gene>
<comment type="similarity">
    <text evidence="1 12 13">Belongs to the ATPase B chain family.</text>
</comment>
<evidence type="ECO:0000256" key="8">
    <source>
        <dbReference type="ARBA" id="ARBA00023136"/>
    </source>
</evidence>
<keyword evidence="6 12" id="KW-1133">Transmembrane helix</keyword>
<evidence type="ECO:0000256" key="4">
    <source>
        <dbReference type="ARBA" id="ARBA00022692"/>
    </source>
</evidence>
<evidence type="ECO:0000256" key="5">
    <source>
        <dbReference type="ARBA" id="ARBA00022781"/>
    </source>
</evidence>
<comment type="function">
    <text evidence="10 12">F(1)F(0) ATP synthase produces ATP from ADP in the presence of a proton or sodium gradient. F-type ATPases consist of two structural domains, F(1) containing the extramembraneous catalytic core and F(0) containing the membrane proton channel, linked together by a central stalk and a peripheral stalk. During catalysis, ATP synthesis in the catalytic domain of F(1) is coupled via a rotary mechanism of the central stalk subunits to proton translocation.</text>
</comment>
<evidence type="ECO:0000256" key="6">
    <source>
        <dbReference type="ARBA" id="ARBA00022989"/>
    </source>
</evidence>
<comment type="subunit">
    <text evidence="12">F-type ATPases have 2 components, F(1) - the catalytic core - and F(0) - the membrane proton channel. F(1) has five subunits: alpha(3), beta(3), gamma(1), delta(1), epsilon(1). F(0) has three main subunits: a(1), b(2) and c(10-14). The alpha and beta chains form an alternating ring which encloses part of the gamma chain. F(1) is attached to F(0) by a central stalk formed by the gamma and epsilon chains, while a peripheral stalk is formed by the delta and b chains.</text>
</comment>
<evidence type="ECO:0000256" key="13">
    <source>
        <dbReference type="RuleBase" id="RU003848"/>
    </source>
</evidence>
<accession>A0A848L1T2</accession>
<sequence>MTTNLAAENFLIPNGTFFVCLVIFMLVFAVIAKFVVPGIQKAIEDREAMVAKTAEDNKAAAASFESADSQYRAALKDARGEATGLRDAARAQGNEELTAARHEATAQADAARAASAEALAAQGETAASTARGDLENLASTLAGRVLGTDVNSRPEVKVNK</sequence>
<comment type="function">
    <text evidence="12">Component of the F(0) channel, it forms part of the peripheral stalk, linking F(1) to F(0).</text>
</comment>
<feature type="transmembrane region" description="Helical" evidence="12">
    <location>
        <begin position="15"/>
        <end position="36"/>
    </location>
</feature>
<dbReference type="RefSeq" id="WP_170197476.1">
    <property type="nucleotide sequence ID" value="NZ_JABBNB010000046.1"/>
</dbReference>
<keyword evidence="9 12" id="KW-0066">ATP synthesis</keyword>
<dbReference type="HAMAP" id="MF_01398">
    <property type="entry name" value="ATP_synth_b_bprime"/>
    <property type="match status" value="1"/>
</dbReference>
<dbReference type="AlphaFoldDB" id="A0A848L1T2"/>
<evidence type="ECO:0000256" key="11">
    <source>
        <dbReference type="ARBA" id="ARBA00037847"/>
    </source>
</evidence>
<evidence type="ECO:0000256" key="3">
    <source>
        <dbReference type="ARBA" id="ARBA00022547"/>
    </source>
</evidence>
<organism evidence="14 15">
    <name type="scientific">Gordonia asplenii</name>
    <dbReference type="NCBI Taxonomy" id="2725283"/>
    <lineage>
        <taxon>Bacteria</taxon>
        <taxon>Bacillati</taxon>
        <taxon>Actinomycetota</taxon>
        <taxon>Actinomycetes</taxon>
        <taxon>Mycobacteriales</taxon>
        <taxon>Gordoniaceae</taxon>
        <taxon>Gordonia</taxon>
    </lineage>
</organism>
<evidence type="ECO:0000256" key="12">
    <source>
        <dbReference type="HAMAP-Rule" id="MF_01398"/>
    </source>
</evidence>
<evidence type="ECO:0000313" key="15">
    <source>
        <dbReference type="Proteomes" id="UP000550729"/>
    </source>
</evidence>
<keyword evidence="15" id="KW-1185">Reference proteome</keyword>
<dbReference type="GO" id="GO:0045259">
    <property type="term" value="C:proton-transporting ATP synthase complex"/>
    <property type="evidence" value="ECO:0007669"/>
    <property type="project" value="UniProtKB-KW"/>
</dbReference>
<dbReference type="GO" id="GO:0046933">
    <property type="term" value="F:proton-transporting ATP synthase activity, rotational mechanism"/>
    <property type="evidence" value="ECO:0007669"/>
    <property type="project" value="UniProtKB-UniRule"/>
</dbReference>
<evidence type="ECO:0000256" key="1">
    <source>
        <dbReference type="ARBA" id="ARBA00005513"/>
    </source>
</evidence>
<reference evidence="14 15" key="1">
    <citation type="submission" date="2020-04" db="EMBL/GenBank/DDBJ databases">
        <title>Gordonia sp. nov. TBRC 11910.</title>
        <authorList>
            <person name="Suriyachadkun C."/>
        </authorList>
    </citation>
    <scope>NUCLEOTIDE SEQUENCE [LARGE SCALE GENOMIC DNA]</scope>
    <source>
        <strain evidence="14 15">TBRC 11910</strain>
    </source>
</reference>
<protein>
    <recommendedName>
        <fullName evidence="12">ATP synthase subunit b</fullName>
    </recommendedName>
    <alternativeName>
        <fullName evidence="12">ATP synthase F(0) sector subunit b</fullName>
    </alternativeName>
    <alternativeName>
        <fullName evidence="12">ATPase subunit I</fullName>
    </alternativeName>
    <alternativeName>
        <fullName evidence="12">F-type ATPase subunit b</fullName>
        <shortName evidence="12">F-ATPase subunit b</shortName>
    </alternativeName>
</protein>
<dbReference type="GO" id="GO:0046961">
    <property type="term" value="F:proton-transporting ATPase activity, rotational mechanism"/>
    <property type="evidence" value="ECO:0007669"/>
    <property type="project" value="TreeGrafter"/>
</dbReference>
<dbReference type="GO" id="GO:0012505">
    <property type="term" value="C:endomembrane system"/>
    <property type="evidence" value="ECO:0007669"/>
    <property type="project" value="UniProtKB-SubCell"/>
</dbReference>
<proteinExistence type="inferred from homology"/>
<keyword evidence="12" id="KW-1003">Cell membrane</keyword>
<keyword evidence="4 12" id="KW-0812">Transmembrane</keyword>
<keyword evidence="2 12" id="KW-0813">Transport</keyword>
<evidence type="ECO:0000313" key="14">
    <source>
        <dbReference type="EMBL" id="NMO04970.1"/>
    </source>
</evidence>
<dbReference type="GO" id="GO:0005886">
    <property type="term" value="C:plasma membrane"/>
    <property type="evidence" value="ECO:0007669"/>
    <property type="project" value="UniProtKB-SubCell"/>
</dbReference>
<comment type="caution">
    <text evidence="14">The sequence shown here is derived from an EMBL/GenBank/DDBJ whole genome shotgun (WGS) entry which is preliminary data.</text>
</comment>
<dbReference type="Proteomes" id="UP000550729">
    <property type="component" value="Unassembled WGS sequence"/>
</dbReference>
<evidence type="ECO:0000256" key="7">
    <source>
        <dbReference type="ARBA" id="ARBA00023065"/>
    </source>
</evidence>
<keyword evidence="7 12" id="KW-0406">Ion transport</keyword>
<dbReference type="InterPro" id="IPR002146">
    <property type="entry name" value="ATP_synth_b/b'su_bac/chlpt"/>
</dbReference>
<dbReference type="NCBIfam" id="NF004412">
    <property type="entry name" value="PRK05759.1-3"/>
    <property type="match status" value="1"/>
</dbReference>
<dbReference type="EMBL" id="JABBNB010000046">
    <property type="protein sequence ID" value="NMO04970.1"/>
    <property type="molecule type" value="Genomic_DNA"/>
</dbReference>
<name>A0A848L1T2_9ACTN</name>
<keyword evidence="8 12" id="KW-0472">Membrane</keyword>
<dbReference type="InterPro" id="IPR050059">
    <property type="entry name" value="ATP_synthase_B_chain"/>
</dbReference>
<keyword evidence="3 12" id="KW-0138">CF(0)</keyword>
<evidence type="ECO:0000256" key="9">
    <source>
        <dbReference type="ARBA" id="ARBA00023310"/>
    </source>
</evidence>